<organism evidence="1 2">
    <name type="scientific">Sphaerulina musiva (strain SO2202)</name>
    <name type="common">Poplar stem canker fungus</name>
    <name type="synonym">Septoria musiva</name>
    <dbReference type="NCBI Taxonomy" id="692275"/>
    <lineage>
        <taxon>Eukaryota</taxon>
        <taxon>Fungi</taxon>
        <taxon>Dikarya</taxon>
        <taxon>Ascomycota</taxon>
        <taxon>Pezizomycotina</taxon>
        <taxon>Dothideomycetes</taxon>
        <taxon>Dothideomycetidae</taxon>
        <taxon>Mycosphaerellales</taxon>
        <taxon>Mycosphaerellaceae</taxon>
        <taxon>Sphaerulina</taxon>
    </lineage>
</organism>
<dbReference type="HOGENOM" id="CLU_1541071_0_0_1"/>
<dbReference type="AlphaFoldDB" id="M3CZ90"/>
<dbReference type="Proteomes" id="UP000016931">
    <property type="component" value="Unassembled WGS sequence"/>
</dbReference>
<keyword evidence="2" id="KW-1185">Reference proteome</keyword>
<reference evidence="1 2" key="1">
    <citation type="journal article" date="2012" name="PLoS Pathog.">
        <title>Diverse lifestyles and strategies of plant pathogenesis encoded in the genomes of eighteen Dothideomycetes fungi.</title>
        <authorList>
            <person name="Ohm R.A."/>
            <person name="Feau N."/>
            <person name="Henrissat B."/>
            <person name="Schoch C.L."/>
            <person name="Horwitz B.A."/>
            <person name="Barry K.W."/>
            <person name="Condon B.J."/>
            <person name="Copeland A.C."/>
            <person name="Dhillon B."/>
            <person name="Glaser F."/>
            <person name="Hesse C.N."/>
            <person name="Kosti I."/>
            <person name="LaButti K."/>
            <person name="Lindquist E.A."/>
            <person name="Lucas S."/>
            <person name="Salamov A.A."/>
            <person name="Bradshaw R.E."/>
            <person name="Ciuffetti L."/>
            <person name="Hamelin R.C."/>
            <person name="Kema G.H.J."/>
            <person name="Lawrence C."/>
            <person name="Scott J.A."/>
            <person name="Spatafora J.W."/>
            <person name="Turgeon B.G."/>
            <person name="de Wit P.J.G.M."/>
            <person name="Zhong S."/>
            <person name="Goodwin S.B."/>
            <person name="Grigoriev I.V."/>
        </authorList>
    </citation>
    <scope>NUCLEOTIDE SEQUENCE [LARGE SCALE GENOMIC DNA]</scope>
    <source>
        <strain evidence="1 2">SO2202</strain>
    </source>
</reference>
<evidence type="ECO:0000313" key="1">
    <source>
        <dbReference type="EMBL" id="EMF08976.1"/>
    </source>
</evidence>
<dbReference type="OrthoDB" id="3633413at2759"/>
<accession>M3CZ90</accession>
<protein>
    <submittedName>
        <fullName evidence="1">Uncharacterized protein</fullName>
    </submittedName>
</protein>
<sequence length="174" mass="19673">MDTQFQRTDQDRTAVLPAHVLSLPHPVRKLLLTLSFEIPIGRQKYPAVIYTAKAGMRSLLAQLSGLRALHFFLNIELTRPPWDHQPSAFDVGCRKGFSGTTTFRHAVSELLDAAQTERPGLEIYLEIKYTYEGTWRGTYMNLPQTYNVAKGAMTSEEVLKAAEAKWTECHFSQG</sequence>
<gene>
    <name evidence="1" type="ORF">SEPMUDRAFT_151857</name>
</gene>
<dbReference type="RefSeq" id="XP_016757097.1">
    <property type="nucleotide sequence ID" value="XM_016907085.1"/>
</dbReference>
<name>M3CZ90_SPHMS</name>
<proteinExistence type="predicted"/>
<dbReference type="eggNOG" id="ENOG502RFTY">
    <property type="taxonomic scope" value="Eukaryota"/>
</dbReference>
<dbReference type="GeneID" id="27904222"/>
<dbReference type="EMBL" id="KB456270">
    <property type="protein sequence ID" value="EMF08976.1"/>
    <property type="molecule type" value="Genomic_DNA"/>
</dbReference>
<evidence type="ECO:0000313" key="2">
    <source>
        <dbReference type="Proteomes" id="UP000016931"/>
    </source>
</evidence>